<sequence>MFKEEYERLLKKSVQAAPDWLKKDVESIVSKEPHAGMSYVISELHHTYTFSIRHILSASHLSSEWSQVSRERLNFIDNNIDIIVGLFHEIKNGSRG</sequence>
<evidence type="ECO:0000313" key="2">
    <source>
        <dbReference type="Proteomes" id="UP001357223"/>
    </source>
</evidence>
<dbReference type="Proteomes" id="UP001357223">
    <property type="component" value="Chromosome"/>
</dbReference>
<keyword evidence="2" id="KW-1185">Reference proteome</keyword>
<name>A0ABZ2CCS5_9BACI</name>
<accession>A0ABZ2CCS5</accession>
<reference evidence="1 2" key="1">
    <citation type="submission" date="2023-10" db="EMBL/GenBank/DDBJ databases">
        <title>Niallia locisalis sp.nov. isolated from a salt pond sample.</title>
        <authorList>
            <person name="Li X.-J."/>
            <person name="Dong L."/>
        </authorList>
    </citation>
    <scope>NUCLEOTIDE SEQUENCE [LARGE SCALE GENOMIC DNA]</scope>
    <source>
        <strain evidence="1 2">DSM 29761</strain>
    </source>
</reference>
<evidence type="ECO:0000313" key="1">
    <source>
        <dbReference type="EMBL" id="WVX79638.1"/>
    </source>
</evidence>
<dbReference type="RefSeq" id="WP_338448571.1">
    <property type="nucleotide sequence ID" value="NZ_CP137640.1"/>
</dbReference>
<protein>
    <submittedName>
        <fullName evidence="1">Uncharacterized protein</fullName>
    </submittedName>
</protein>
<organism evidence="1 2">
    <name type="scientific">Niallia oryzisoli</name>
    <dbReference type="NCBI Taxonomy" id="1737571"/>
    <lineage>
        <taxon>Bacteria</taxon>
        <taxon>Bacillati</taxon>
        <taxon>Bacillota</taxon>
        <taxon>Bacilli</taxon>
        <taxon>Bacillales</taxon>
        <taxon>Bacillaceae</taxon>
        <taxon>Niallia</taxon>
    </lineage>
</organism>
<gene>
    <name evidence="1" type="ORF">R4Z09_20440</name>
</gene>
<dbReference type="EMBL" id="CP137640">
    <property type="protein sequence ID" value="WVX79638.1"/>
    <property type="molecule type" value="Genomic_DNA"/>
</dbReference>
<proteinExistence type="predicted"/>